<keyword evidence="2" id="KW-1185">Reference proteome</keyword>
<gene>
    <name evidence="1" type="ORF">CASFOL_009083</name>
</gene>
<dbReference type="AlphaFoldDB" id="A0ABD3E4V6"/>
<name>A0ABD3E4V6_9LAMI</name>
<reference evidence="2" key="1">
    <citation type="journal article" date="2024" name="IScience">
        <title>Strigolactones Initiate the Formation of Haustorium-like Structures in Castilleja.</title>
        <authorList>
            <person name="Buerger M."/>
            <person name="Peterson D."/>
            <person name="Chory J."/>
        </authorList>
    </citation>
    <scope>NUCLEOTIDE SEQUENCE [LARGE SCALE GENOMIC DNA]</scope>
</reference>
<evidence type="ECO:0000313" key="1">
    <source>
        <dbReference type="EMBL" id="KAL3648115.1"/>
    </source>
</evidence>
<dbReference type="EMBL" id="JAVIJP010000009">
    <property type="protein sequence ID" value="KAL3648115.1"/>
    <property type="molecule type" value="Genomic_DNA"/>
</dbReference>
<sequence>MSSRNGLRSIRLANPILAILSSLCARGTGPISDGAKAFYECYQPAF</sequence>
<organism evidence="1 2">
    <name type="scientific">Castilleja foliolosa</name>
    <dbReference type="NCBI Taxonomy" id="1961234"/>
    <lineage>
        <taxon>Eukaryota</taxon>
        <taxon>Viridiplantae</taxon>
        <taxon>Streptophyta</taxon>
        <taxon>Embryophyta</taxon>
        <taxon>Tracheophyta</taxon>
        <taxon>Spermatophyta</taxon>
        <taxon>Magnoliopsida</taxon>
        <taxon>eudicotyledons</taxon>
        <taxon>Gunneridae</taxon>
        <taxon>Pentapetalae</taxon>
        <taxon>asterids</taxon>
        <taxon>lamiids</taxon>
        <taxon>Lamiales</taxon>
        <taxon>Orobanchaceae</taxon>
        <taxon>Pedicularideae</taxon>
        <taxon>Castillejinae</taxon>
        <taxon>Castilleja</taxon>
    </lineage>
</organism>
<proteinExistence type="predicted"/>
<evidence type="ECO:0000313" key="2">
    <source>
        <dbReference type="Proteomes" id="UP001632038"/>
    </source>
</evidence>
<dbReference type="Proteomes" id="UP001632038">
    <property type="component" value="Unassembled WGS sequence"/>
</dbReference>
<protein>
    <submittedName>
        <fullName evidence="1">Uncharacterized protein</fullName>
    </submittedName>
</protein>
<comment type="caution">
    <text evidence="1">The sequence shown here is derived from an EMBL/GenBank/DDBJ whole genome shotgun (WGS) entry which is preliminary data.</text>
</comment>
<accession>A0ABD3E4V6</accession>